<sequence>MAESYTNYSFRPIITGHIRITRLTHTTVTLMVLEGRNCYSCKSLKANCDDTKRGWECKKPHVTYFSTMDGCEKAVLTCKSAGDRSMKIETKNEDVLTEGIGGDKLIKCKNGRWTARDVKNHEVEFRTVRCLVKKDQFNREPY</sequence>
<evidence type="ECO:0000313" key="2">
    <source>
        <dbReference type="Proteomes" id="UP001331761"/>
    </source>
</evidence>
<accession>A0AAN8EVN1</accession>
<evidence type="ECO:0000313" key="1">
    <source>
        <dbReference type="EMBL" id="KAK5967661.1"/>
    </source>
</evidence>
<proteinExistence type="predicted"/>
<comment type="caution">
    <text evidence="1">The sequence shown here is derived from an EMBL/GenBank/DDBJ whole genome shotgun (WGS) entry which is preliminary data.</text>
</comment>
<protein>
    <submittedName>
        <fullName evidence="1">Uncharacterized protein</fullName>
    </submittedName>
</protein>
<reference evidence="1 2" key="1">
    <citation type="submission" date="2019-10" db="EMBL/GenBank/DDBJ databases">
        <title>Assembly and Annotation for the nematode Trichostrongylus colubriformis.</title>
        <authorList>
            <person name="Martin J."/>
        </authorList>
    </citation>
    <scope>NUCLEOTIDE SEQUENCE [LARGE SCALE GENOMIC DNA]</scope>
    <source>
        <strain evidence="1">G859</strain>
        <tissue evidence="1">Whole worm</tissue>
    </source>
</reference>
<dbReference type="Proteomes" id="UP001331761">
    <property type="component" value="Unassembled WGS sequence"/>
</dbReference>
<dbReference type="EMBL" id="WIXE01022235">
    <property type="protein sequence ID" value="KAK5967661.1"/>
    <property type="molecule type" value="Genomic_DNA"/>
</dbReference>
<keyword evidence="2" id="KW-1185">Reference proteome</keyword>
<dbReference type="AlphaFoldDB" id="A0AAN8EVN1"/>
<name>A0AAN8EVN1_TRICO</name>
<organism evidence="1 2">
    <name type="scientific">Trichostrongylus colubriformis</name>
    <name type="common">Black scour worm</name>
    <dbReference type="NCBI Taxonomy" id="6319"/>
    <lineage>
        <taxon>Eukaryota</taxon>
        <taxon>Metazoa</taxon>
        <taxon>Ecdysozoa</taxon>
        <taxon>Nematoda</taxon>
        <taxon>Chromadorea</taxon>
        <taxon>Rhabditida</taxon>
        <taxon>Rhabditina</taxon>
        <taxon>Rhabditomorpha</taxon>
        <taxon>Strongyloidea</taxon>
        <taxon>Trichostrongylidae</taxon>
        <taxon>Trichostrongylus</taxon>
    </lineage>
</organism>
<gene>
    <name evidence="1" type="ORF">GCK32_017292</name>
</gene>